<name>A0A1I7ZWT0_9BILA</name>
<accession>A0A1I7ZWT0</accession>
<dbReference type="AlphaFoldDB" id="A0A1I7ZWT0"/>
<dbReference type="WBParaSite" id="L893_g30355.t1">
    <property type="protein sequence ID" value="L893_g30355.t1"/>
    <property type="gene ID" value="L893_g30355"/>
</dbReference>
<reference evidence="2" key="1">
    <citation type="submission" date="2016-11" db="UniProtKB">
        <authorList>
            <consortium name="WormBaseParasite"/>
        </authorList>
    </citation>
    <scope>IDENTIFICATION</scope>
</reference>
<organism evidence="1 2">
    <name type="scientific">Steinernema glaseri</name>
    <dbReference type="NCBI Taxonomy" id="37863"/>
    <lineage>
        <taxon>Eukaryota</taxon>
        <taxon>Metazoa</taxon>
        <taxon>Ecdysozoa</taxon>
        <taxon>Nematoda</taxon>
        <taxon>Chromadorea</taxon>
        <taxon>Rhabditida</taxon>
        <taxon>Tylenchina</taxon>
        <taxon>Panagrolaimomorpha</taxon>
        <taxon>Strongyloidoidea</taxon>
        <taxon>Steinernematidae</taxon>
        <taxon>Steinernema</taxon>
    </lineage>
</organism>
<evidence type="ECO:0000313" key="2">
    <source>
        <dbReference type="WBParaSite" id="L893_g30355.t1"/>
    </source>
</evidence>
<keyword evidence="1" id="KW-1185">Reference proteome</keyword>
<dbReference type="Proteomes" id="UP000095287">
    <property type="component" value="Unplaced"/>
</dbReference>
<sequence length="88" mass="10262">MQSPAAKYPKLSDCTAFNYDELLQLRWKARLEQVELQKRTVAYPSSKEQSVKGVPTYNRRQGRCPEPIRLENLNSFNNIDLKSYRGLL</sequence>
<proteinExistence type="predicted"/>
<protein>
    <submittedName>
        <fullName evidence="2">Uncharacterized protein</fullName>
    </submittedName>
</protein>
<evidence type="ECO:0000313" key="1">
    <source>
        <dbReference type="Proteomes" id="UP000095287"/>
    </source>
</evidence>